<keyword evidence="6" id="KW-0645">Protease</keyword>
<dbReference type="InterPro" id="IPR007863">
    <property type="entry name" value="Peptidase_M16_C"/>
</dbReference>
<evidence type="ECO:0000256" key="15">
    <source>
        <dbReference type="SAM" id="SignalP"/>
    </source>
</evidence>
<dbReference type="Pfam" id="PF05193">
    <property type="entry name" value="Peptidase_M16_C"/>
    <property type="match status" value="1"/>
</dbReference>
<evidence type="ECO:0000259" key="17">
    <source>
        <dbReference type="Pfam" id="PF05193"/>
    </source>
</evidence>
<dbReference type="Pfam" id="PF00675">
    <property type="entry name" value="Peptidase_M16"/>
    <property type="match status" value="1"/>
</dbReference>
<feature type="chain" id="PRO_5045769761" description="Protease 3" evidence="15">
    <location>
        <begin position="31"/>
        <end position="967"/>
    </location>
</feature>
<evidence type="ECO:0000256" key="1">
    <source>
        <dbReference type="ARBA" id="ARBA00001947"/>
    </source>
</evidence>
<proteinExistence type="inferred from homology"/>
<dbReference type="InterPro" id="IPR001431">
    <property type="entry name" value="Pept_M16_Zn_BS"/>
</dbReference>
<keyword evidence="8" id="KW-0378">Hydrolase</keyword>
<keyword evidence="21" id="KW-1185">Reference proteome</keyword>
<dbReference type="InterPro" id="IPR054734">
    <property type="entry name" value="PqqF-like_C_4"/>
</dbReference>
<evidence type="ECO:0000256" key="7">
    <source>
        <dbReference type="ARBA" id="ARBA00022723"/>
    </source>
</evidence>
<evidence type="ECO:0000256" key="8">
    <source>
        <dbReference type="ARBA" id="ARBA00022801"/>
    </source>
</evidence>
<evidence type="ECO:0000256" key="2">
    <source>
        <dbReference type="ARBA" id="ARBA00002184"/>
    </source>
</evidence>
<keyword evidence="10" id="KW-0482">Metalloprotease</keyword>
<dbReference type="EMBL" id="JBHRTF010000016">
    <property type="protein sequence ID" value="MFC3117303.1"/>
    <property type="molecule type" value="Genomic_DNA"/>
</dbReference>
<feature type="domain" description="Peptidase M16 middle/third" evidence="18">
    <location>
        <begin position="411"/>
        <end position="692"/>
    </location>
</feature>
<dbReference type="PANTHER" id="PTHR43690:SF18">
    <property type="entry name" value="INSULIN-DEGRADING ENZYME-RELATED"/>
    <property type="match status" value="1"/>
</dbReference>
<reference evidence="21" key="1">
    <citation type="journal article" date="2019" name="Int. J. Syst. Evol. Microbiol.">
        <title>The Global Catalogue of Microorganisms (GCM) 10K type strain sequencing project: providing services to taxonomists for standard genome sequencing and annotation.</title>
        <authorList>
            <consortium name="The Broad Institute Genomics Platform"/>
            <consortium name="The Broad Institute Genome Sequencing Center for Infectious Disease"/>
            <person name="Wu L."/>
            <person name="Ma J."/>
        </authorList>
    </citation>
    <scope>NUCLEOTIDE SEQUENCE [LARGE SCALE GENOMIC DNA]</scope>
    <source>
        <strain evidence="21">KCTC 52237</strain>
    </source>
</reference>
<comment type="cofactor">
    <cofactor evidence="1">
        <name>Zn(2+)</name>
        <dbReference type="ChEBI" id="CHEBI:29105"/>
    </cofactor>
</comment>
<evidence type="ECO:0000256" key="13">
    <source>
        <dbReference type="ARBA" id="ARBA00033450"/>
    </source>
</evidence>
<evidence type="ECO:0000259" key="16">
    <source>
        <dbReference type="Pfam" id="PF00675"/>
    </source>
</evidence>
<comment type="caution">
    <text evidence="20">The sequence shown here is derived from an EMBL/GenBank/DDBJ whole genome shotgun (WGS) entry which is preliminary data.</text>
</comment>
<dbReference type="InterPro" id="IPR050626">
    <property type="entry name" value="Peptidase_M16"/>
</dbReference>
<comment type="function">
    <text evidence="2">Endopeptidase that degrades small peptides of less than 7 kDa, such as glucagon and insulin.</text>
</comment>
<evidence type="ECO:0000256" key="6">
    <source>
        <dbReference type="ARBA" id="ARBA00022670"/>
    </source>
</evidence>
<feature type="domain" description="Peptidase M16 N-terminal" evidence="16">
    <location>
        <begin position="66"/>
        <end position="183"/>
    </location>
</feature>
<evidence type="ECO:0000256" key="10">
    <source>
        <dbReference type="ARBA" id="ARBA00023049"/>
    </source>
</evidence>
<dbReference type="InterPro" id="IPR011765">
    <property type="entry name" value="Pept_M16_N"/>
</dbReference>
<dbReference type="InterPro" id="IPR011249">
    <property type="entry name" value="Metalloenz_LuxS/M16"/>
</dbReference>
<evidence type="ECO:0000256" key="9">
    <source>
        <dbReference type="ARBA" id="ARBA00022833"/>
    </source>
</evidence>
<evidence type="ECO:0000259" key="18">
    <source>
        <dbReference type="Pfam" id="PF16187"/>
    </source>
</evidence>
<dbReference type="EC" id="3.4.24.55" evidence="4"/>
<keyword evidence="9" id="KW-0862">Zinc</keyword>
<organism evidence="20 21">
    <name type="scientific">Cellvibrio fontiphilus</name>
    <dbReference type="NCBI Taxonomy" id="1815559"/>
    <lineage>
        <taxon>Bacteria</taxon>
        <taxon>Pseudomonadati</taxon>
        <taxon>Pseudomonadota</taxon>
        <taxon>Gammaproteobacteria</taxon>
        <taxon>Cellvibrionales</taxon>
        <taxon>Cellvibrionaceae</taxon>
        <taxon>Cellvibrio</taxon>
    </lineage>
</organism>
<keyword evidence="15" id="KW-0732">Signal</keyword>
<keyword evidence="7" id="KW-0479">Metal-binding</keyword>
<evidence type="ECO:0000313" key="20">
    <source>
        <dbReference type="EMBL" id="MFC3117303.1"/>
    </source>
</evidence>
<feature type="domain" description="Coenzyme PQQ synthesis protein F-like C-terminal lobe" evidence="19">
    <location>
        <begin position="797"/>
        <end position="892"/>
    </location>
</feature>
<evidence type="ECO:0000256" key="4">
    <source>
        <dbReference type="ARBA" id="ARBA00012449"/>
    </source>
</evidence>
<comment type="similarity">
    <text evidence="3 14">Belongs to the peptidase M16 family.</text>
</comment>
<dbReference type="SUPFAM" id="SSF63411">
    <property type="entry name" value="LuxS/MPP-like metallohydrolase"/>
    <property type="match status" value="4"/>
</dbReference>
<evidence type="ECO:0000256" key="11">
    <source>
        <dbReference type="ARBA" id="ARBA00029597"/>
    </source>
</evidence>
<dbReference type="RefSeq" id="WP_378121417.1">
    <property type="nucleotide sequence ID" value="NZ_JBHRTF010000016.1"/>
</dbReference>
<dbReference type="Proteomes" id="UP001595555">
    <property type="component" value="Unassembled WGS sequence"/>
</dbReference>
<evidence type="ECO:0000256" key="12">
    <source>
        <dbReference type="ARBA" id="ARBA00031184"/>
    </source>
</evidence>
<evidence type="ECO:0000256" key="3">
    <source>
        <dbReference type="ARBA" id="ARBA00007261"/>
    </source>
</evidence>
<protein>
    <recommendedName>
        <fullName evidence="5">Protease 3</fullName>
        <ecNumber evidence="4">3.4.24.55</ecNumber>
    </recommendedName>
    <alternativeName>
        <fullName evidence="13">Pitrilysin</fullName>
    </alternativeName>
    <alternativeName>
        <fullName evidence="12">Protease III</fullName>
    </alternativeName>
    <alternativeName>
        <fullName evidence="11">Protease pi</fullName>
    </alternativeName>
</protein>
<dbReference type="PANTHER" id="PTHR43690">
    <property type="entry name" value="NARDILYSIN"/>
    <property type="match status" value="1"/>
</dbReference>
<gene>
    <name evidence="20" type="ORF">ACFODX_17165</name>
</gene>
<feature type="signal peptide" evidence="15">
    <location>
        <begin position="1"/>
        <end position="30"/>
    </location>
</feature>
<dbReference type="InterPro" id="IPR032632">
    <property type="entry name" value="Peptidase_M16_M"/>
</dbReference>
<dbReference type="Pfam" id="PF22456">
    <property type="entry name" value="PqqF-like_C_4"/>
    <property type="match status" value="1"/>
</dbReference>
<dbReference type="Pfam" id="PF16187">
    <property type="entry name" value="Peptidase_M16_M"/>
    <property type="match status" value="1"/>
</dbReference>
<feature type="domain" description="Peptidase M16 C-terminal" evidence="17">
    <location>
        <begin position="226"/>
        <end position="405"/>
    </location>
</feature>
<evidence type="ECO:0000256" key="14">
    <source>
        <dbReference type="RuleBase" id="RU004447"/>
    </source>
</evidence>
<name>A0ABV7FKZ4_9GAMM</name>
<evidence type="ECO:0000313" key="21">
    <source>
        <dbReference type="Proteomes" id="UP001595555"/>
    </source>
</evidence>
<dbReference type="PROSITE" id="PS00143">
    <property type="entry name" value="INSULINASE"/>
    <property type="match status" value="1"/>
</dbReference>
<accession>A0ABV7FKZ4</accession>
<sequence length="967" mass="109958">MPICCYNIKKSAWLALLLALVMGVTCPALNAQGNDSPKATNTPLTVVKSENDQRDYRYLILDNQLRVLLISDPAAEKAAASLDIQVGANQNPADRLGLAHFLEHMLFLGTEKYPRAGEYQEFISQHGGRYNAFTAAENTNYFFEIDKEKLAPALDRFAQFFVAPLFSAEYVERERNAVHSEYVAKLKDDSRREWDVYRELFNPAHPGAKFSVGNLVTLADRENQLVRDDMIQFYERYYSSHLMSLVVLGTESLNALESMVRDGFSAIEKRDVDFVGNYPPLFDASTLPASLEIKPEKELRQLSFNFPIPSPDPLYRQKPYVYIAHMLGHEGRGSLLSLLKRLGWAEGISAGTTLHSRSDAVFQLTIQLTPQGVRARDQIVSLVFHSIEQLKSRGVSSWRYAELQQLAGLDFHFQEKQTPMETVSAFAQKMSKYEPRDILRGDFMYADFDSNVIEKSLSFLNSNNLLLVLSAPEVQAYRVSRLYAAPFTLRMQIPEILELKPTVQQELFLPEKNLFIPKRLSVKAGSMLEQRDAEVDSRPKIIYLNDHMRTWFAQDRKFKQPRAQINLRIKSPLVATSAEGAALAELFAALAMDQLNEFAYPASLAGIDYTLTANGRGYDLSIFGYSGRQGMLMNKLISAINLGRFKEDRFVLLKENLLRNWRNKNKDLPYQVIAQQVPAMHLEPLWSTQELIDGLQDKNFAQFNQFVSRQLIDAKIDALFYGNYFRAEALKLAVLVEHELLGRRTGRELPPMVQLMLPNDSTKPWLYTQTLGHSDRIVELFVQGPSASAEDAAHMMLIRQLLQPAFYHQLRTEKQLGYIVGILSASSLNLENSLFVVQSPGASETNIIAHIDSFLDEQAGVLADNFTLNQQSLIKKLQEPARSLKEQSERYWTSIITNDETFARREALVAAVAKITPESLTQFYDRVFLNKNRRLWLTSGGVEERDKFEEVQSLAAYRKALQRMLVE</sequence>
<evidence type="ECO:0000259" key="19">
    <source>
        <dbReference type="Pfam" id="PF22456"/>
    </source>
</evidence>
<evidence type="ECO:0000256" key="5">
    <source>
        <dbReference type="ARBA" id="ARBA00017565"/>
    </source>
</evidence>
<dbReference type="Gene3D" id="3.30.830.10">
    <property type="entry name" value="Metalloenzyme, LuxS/M16 peptidase-like"/>
    <property type="match status" value="4"/>
</dbReference>